<reference evidence="2" key="1">
    <citation type="submission" date="2016-10" db="EMBL/GenBank/DDBJ databases">
        <authorList>
            <person name="Varghese N."/>
            <person name="Submissions S."/>
        </authorList>
    </citation>
    <scope>NUCLEOTIDE SEQUENCE [LARGE SCALE GENOMIC DNA]</scope>
    <source>
        <strain evidence="2">DSM 15718</strain>
    </source>
</reference>
<protein>
    <submittedName>
        <fullName evidence="1">Uncharacterized protein</fullName>
    </submittedName>
</protein>
<evidence type="ECO:0000313" key="2">
    <source>
        <dbReference type="Proteomes" id="UP000198569"/>
    </source>
</evidence>
<name>A0A1H3EBV3_9FLAO</name>
<dbReference type="OrthoDB" id="1321047at2"/>
<dbReference type="RefSeq" id="WP_091434354.1">
    <property type="nucleotide sequence ID" value="NZ_FNMV01000014.1"/>
</dbReference>
<dbReference type="Proteomes" id="UP000198569">
    <property type="component" value="Unassembled WGS sequence"/>
</dbReference>
<gene>
    <name evidence="1" type="ORF">SAMN05444338_11484</name>
</gene>
<dbReference type="AlphaFoldDB" id="A0A1H3EBV3"/>
<evidence type="ECO:0000313" key="1">
    <source>
        <dbReference type="EMBL" id="SDX75394.1"/>
    </source>
</evidence>
<sequence length="613" mass="70693">MKAKEVAKLLEWIKYLTLRKFTVKFSVDANVEKIEAIEEKYIQLSGNHSFNIKSIVNDYGNDYSESKEKKEIKIYFGKHPEIGDVIGTGPDRKYEIVIDPEGLMTPAIIQDYVEDSESFKRYIFPSNQDNTYSQEFTTYNDWHSTINNIDIDQNYSRSRSMTILVEASSYDSFNSFLNESYSDWESRFITARELAKAENFDWFNLYDPKIYKYALSFEDRKIILDKLVTTTNWYLTFDFLSDKYELFISLIDNTSKDDGAALYNYMFATDTSTISTGKTNLQVYKDKLPTKLYDELIRTLMNFFYSTKTVVQFKDSLTVSQFYPIGLEMLGPWTIPLKTYYDLDAEYENGTGYFTRGVKYVIETINGSNLKIKIKSAIQYRYNPYLTRVEYKVFNSIGHDEEWNFDDILFVSPYLANEEIKGLNIPHGSIIPIPAFALPWLVDRNESTEDIFDLIEKAVTFAGVVFPIIKIIEGVSVLSVIYNAIGMGFTLTGNTLGAGLADQIQRFDAHQSNILGHPYTKGQDFLDIYYLISAIYGGINLGTAIGKANGIKEKIKVFGEFETLWGIRGTIIDFNAFMEEQPDENLDSLNIIKNEMNLLDTDISRFQFYKEKK</sequence>
<dbReference type="EMBL" id="FNMV01000014">
    <property type="protein sequence ID" value="SDX75394.1"/>
    <property type="molecule type" value="Genomic_DNA"/>
</dbReference>
<keyword evidence="2" id="KW-1185">Reference proteome</keyword>
<proteinExistence type="predicted"/>
<organism evidence="1 2">
    <name type="scientific">Flavobacterium degerlachei</name>
    <dbReference type="NCBI Taxonomy" id="229203"/>
    <lineage>
        <taxon>Bacteria</taxon>
        <taxon>Pseudomonadati</taxon>
        <taxon>Bacteroidota</taxon>
        <taxon>Flavobacteriia</taxon>
        <taxon>Flavobacteriales</taxon>
        <taxon>Flavobacteriaceae</taxon>
        <taxon>Flavobacterium</taxon>
    </lineage>
</organism>
<accession>A0A1H3EBV3</accession>